<evidence type="ECO:0000313" key="1">
    <source>
        <dbReference type="EMBL" id="MDK4765104.1"/>
    </source>
</evidence>
<organism evidence="1 2">
    <name type="scientific">Serratia nevei</name>
    <dbReference type="NCBI Taxonomy" id="2703794"/>
    <lineage>
        <taxon>Bacteria</taxon>
        <taxon>Pseudomonadati</taxon>
        <taxon>Pseudomonadota</taxon>
        <taxon>Gammaproteobacteria</taxon>
        <taxon>Enterobacterales</taxon>
        <taxon>Yersiniaceae</taxon>
        <taxon>Serratia</taxon>
    </lineage>
</organism>
<dbReference type="AlphaFoldDB" id="A0AAW6X4G9"/>
<protein>
    <submittedName>
        <fullName evidence="1">Uncharacterized protein</fullName>
    </submittedName>
</protein>
<gene>
    <name evidence="1" type="ORF">P9854_04665</name>
</gene>
<dbReference type="EMBL" id="JARTLO010000003">
    <property type="protein sequence ID" value="MDK4765104.1"/>
    <property type="molecule type" value="Genomic_DNA"/>
</dbReference>
<dbReference type="RefSeq" id="WP_154292199.1">
    <property type="nucleotide sequence ID" value="NZ_JARTLO010000003.1"/>
</dbReference>
<comment type="caution">
    <text evidence="1">The sequence shown here is derived from an EMBL/GenBank/DDBJ whole genome shotgun (WGS) entry which is preliminary data.</text>
</comment>
<reference evidence="1" key="1">
    <citation type="submission" date="2023-01" db="EMBL/GenBank/DDBJ databases">
        <title>Genomic dissection of endemic carbapenem resistance: metallo-beta-lactamase gene dissemination through clonal, plasmid and integron transfer pathways.</title>
        <authorList>
            <person name="Macesic N."/>
        </authorList>
    </citation>
    <scope>NUCLEOTIDE SEQUENCE</scope>
    <source>
        <strain evidence="1">CPO573</strain>
    </source>
</reference>
<accession>A0AAW6X4G9</accession>
<name>A0AAW6X4G9_9GAMM</name>
<proteinExistence type="predicted"/>
<evidence type="ECO:0000313" key="2">
    <source>
        <dbReference type="Proteomes" id="UP001173597"/>
    </source>
</evidence>
<sequence>MVKQKANLQANRPIDEKNAGYFLVTLSLKAANELITHKKPRRAAGLSVSRIAP</sequence>
<dbReference type="Proteomes" id="UP001173597">
    <property type="component" value="Unassembled WGS sequence"/>
</dbReference>